<dbReference type="InterPro" id="IPR022703">
    <property type="entry name" value="DUF3533"/>
</dbReference>
<evidence type="ECO:0000256" key="2">
    <source>
        <dbReference type="SAM" id="SignalP"/>
    </source>
</evidence>
<feature type="transmembrane region" description="Helical" evidence="1">
    <location>
        <begin position="291"/>
        <end position="311"/>
    </location>
</feature>
<dbReference type="InterPro" id="IPR053001">
    <property type="entry name" value="MNNG_permease-like"/>
</dbReference>
<evidence type="ECO:0000256" key="1">
    <source>
        <dbReference type="SAM" id="Phobius"/>
    </source>
</evidence>
<accession>A0A9W9MH86</accession>
<dbReference type="EMBL" id="JAPQKQ010000004">
    <property type="protein sequence ID" value="KAJ5201251.1"/>
    <property type="molecule type" value="Genomic_DNA"/>
</dbReference>
<reference evidence="4" key="2">
    <citation type="journal article" date="2023" name="IMA Fungus">
        <title>Comparative genomic study of the Penicillium genus elucidates a diverse pangenome and 15 lateral gene transfer events.</title>
        <authorList>
            <person name="Petersen C."/>
            <person name="Sorensen T."/>
            <person name="Nielsen M.R."/>
            <person name="Sondergaard T.E."/>
            <person name="Sorensen J.L."/>
            <person name="Fitzpatrick D.A."/>
            <person name="Frisvad J.C."/>
            <person name="Nielsen K.L."/>
        </authorList>
    </citation>
    <scope>NUCLEOTIDE SEQUENCE</scope>
    <source>
        <strain evidence="4">IBT 20477</strain>
    </source>
</reference>
<keyword evidence="2" id="KW-0732">Signal</keyword>
<reference evidence="4" key="1">
    <citation type="submission" date="2022-11" db="EMBL/GenBank/DDBJ databases">
        <authorList>
            <person name="Petersen C."/>
        </authorList>
    </citation>
    <scope>NUCLEOTIDE SEQUENCE</scope>
    <source>
        <strain evidence="4">IBT 20477</strain>
    </source>
</reference>
<dbReference type="AlphaFoldDB" id="A0A9W9MH86"/>
<feature type="transmembrane region" description="Helical" evidence="1">
    <location>
        <begin position="345"/>
        <end position="366"/>
    </location>
</feature>
<sequence length="375" mass="41988">MGTLLLGFWFVAIWIFGSTYEQQSHSNGLNVLVADLDGEVIGECLLAASRAISGSSQAVTFVSVPGSSCSYSEVYDLVWSGHYWGAIIAMPNATNQFDTAVHNGIGQTEDLVRYVFNEVRWVTVAESYVLPSLTAAVNGLNNCYSQNVTAPRLANETLSLASTRVLLDGIQARSINVKPFEIGMRPFLNTVGMVFPILLAFFFIMAMGGIANLSGWYQPDRILSRYLNRIFLSLLYSCVVGISWGLWLEVFREDFDITGGQYCLIWLIYWIYAFIAFEVLDTAAAFVPVPFLPLCVLTYVIVNVGASVFPIDIKPAFYHLDYIWPSYNCFELLISVLSQGSTSRVYRNIPVLFGWLVVWMPLGFMANRRRCRMSQ</sequence>
<dbReference type="OrthoDB" id="2140105at2759"/>
<feature type="transmembrane region" description="Helical" evidence="1">
    <location>
        <begin position="193"/>
        <end position="214"/>
    </location>
</feature>
<evidence type="ECO:0000313" key="5">
    <source>
        <dbReference type="Proteomes" id="UP001150942"/>
    </source>
</evidence>
<dbReference type="GO" id="GO:0016020">
    <property type="term" value="C:membrane"/>
    <property type="evidence" value="ECO:0007669"/>
    <property type="project" value="TreeGrafter"/>
</dbReference>
<keyword evidence="1" id="KW-1133">Transmembrane helix</keyword>
<proteinExistence type="predicted"/>
<evidence type="ECO:0000313" key="4">
    <source>
        <dbReference type="EMBL" id="KAJ5201251.1"/>
    </source>
</evidence>
<feature type="chain" id="PRO_5040804806" description="DUF3533 domain-containing protein" evidence="2">
    <location>
        <begin position="22"/>
        <end position="375"/>
    </location>
</feature>
<feature type="transmembrane region" description="Helical" evidence="1">
    <location>
        <begin position="226"/>
        <end position="247"/>
    </location>
</feature>
<gene>
    <name evidence="4" type="ORF">N7449_006054</name>
</gene>
<dbReference type="PANTHER" id="PTHR34814">
    <property type="entry name" value="NITROSOGUANIDINE RESISTANCE PROTEIN SNG1"/>
    <property type="match status" value="1"/>
</dbReference>
<evidence type="ECO:0000259" key="3">
    <source>
        <dbReference type="Pfam" id="PF12051"/>
    </source>
</evidence>
<dbReference type="Proteomes" id="UP001150942">
    <property type="component" value="Unassembled WGS sequence"/>
</dbReference>
<keyword evidence="1" id="KW-0812">Transmembrane</keyword>
<name>A0A9W9MH86_9EURO</name>
<comment type="caution">
    <text evidence="4">The sequence shown here is derived from an EMBL/GenBank/DDBJ whole genome shotgun (WGS) entry which is preliminary data.</text>
</comment>
<dbReference type="Pfam" id="PF12051">
    <property type="entry name" value="DUF3533"/>
    <property type="match status" value="1"/>
</dbReference>
<feature type="signal peptide" evidence="2">
    <location>
        <begin position="1"/>
        <end position="21"/>
    </location>
</feature>
<keyword evidence="5" id="KW-1185">Reference proteome</keyword>
<protein>
    <recommendedName>
        <fullName evidence="3">DUF3533 domain-containing protein</fullName>
    </recommendedName>
</protein>
<organism evidence="4 5">
    <name type="scientific">Penicillium cf. viridicatum</name>
    <dbReference type="NCBI Taxonomy" id="2972119"/>
    <lineage>
        <taxon>Eukaryota</taxon>
        <taxon>Fungi</taxon>
        <taxon>Dikarya</taxon>
        <taxon>Ascomycota</taxon>
        <taxon>Pezizomycotina</taxon>
        <taxon>Eurotiomycetes</taxon>
        <taxon>Eurotiomycetidae</taxon>
        <taxon>Eurotiales</taxon>
        <taxon>Aspergillaceae</taxon>
        <taxon>Penicillium</taxon>
    </lineage>
</organism>
<dbReference type="PANTHER" id="PTHR34814:SF2">
    <property type="entry name" value="DUF3533 DOMAIN-CONTAINING PROTEIN"/>
    <property type="match status" value="1"/>
</dbReference>
<keyword evidence="1" id="KW-0472">Membrane</keyword>
<feature type="domain" description="DUF3533" evidence="3">
    <location>
        <begin position="4"/>
        <end position="359"/>
    </location>
</feature>
<feature type="transmembrane region" description="Helical" evidence="1">
    <location>
        <begin position="259"/>
        <end position="279"/>
    </location>
</feature>